<dbReference type="AlphaFoldDB" id="A0A0M0L7Q9"/>
<gene>
    <name evidence="2" type="ORF">AMD00_22505</name>
</gene>
<keyword evidence="3" id="KW-1185">Reference proteome</keyword>
<reference evidence="3" key="1">
    <citation type="submission" date="2015-08" db="EMBL/GenBank/DDBJ databases">
        <title>Fjat-10028 dsm 16317.</title>
        <authorList>
            <person name="Liu B."/>
            <person name="Wang J."/>
            <person name="Zhu Y."/>
            <person name="Liu G."/>
            <person name="Chen Q."/>
            <person name="Chen Z."/>
            <person name="Lan J."/>
            <person name="Che J."/>
            <person name="Ge C."/>
            <person name="Shi H."/>
            <person name="Pan Z."/>
            <person name="Liu X."/>
        </authorList>
    </citation>
    <scope>NUCLEOTIDE SEQUENCE [LARGE SCALE GENOMIC DNA]</scope>
    <source>
        <strain evidence="3">DSM 16317</strain>
    </source>
</reference>
<name>A0A0M0L7Q9_9BACL</name>
<comment type="caution">
    <text evidence="2">The sequence shown here is derived from an EMBL/GenBank/DDBJ whole genome shotgun (WGS) entry which is preliminary data.</text>
</comment>
<evidence type="ECO:0000313" key="3">
    <source>
        <dbReference type="Proteomes" id="UP000036867"/>
    </source>
</evidence>
<dbReference type="EMBL" id="LILB01000012">
    <property type="protein sequence ID" value="KOO47059.1"/>
    <property type="molecule type" value="Genomic_DNA"/>
</dbReference>
<evidence type="ECO:0000256" key="1">
    <source>
        <dbReference type="SAM" id="MobiDB-lite"/>
    </source>
</evidence>
<feature type="region of interest" description="Disordered" evidence="1">
    <location>
        <begin position="74"/>
        <end position="99"/>
    </location>
</feature>
<protein>
    <submittedName>
        <fullName evidence="2">Uncharacterized protein</fullName>
    </submittedName>
</protein>
<proteinExistence type="predicted"/>
<sequence>MLQHAKDLEGFAPQTYDQGSPLDSISLRRFETQVSKLPALAGWQEQTWFVQCQEGSGAVRLSIQPCSLSSLRSGTAKLDGQPPHVVHLPKFPTSQKKKE</sequence>
<organism evidence="2 3">
    <name type="scientific">Viridibacillus arvi</name>
    <dbReference type="NCBI Taxonomy" id="263475"/>
    <lineage>
        <taxon>Bacteria</taxon>
        <taxon>Bacillati</taxon>
        <taxon>Bacillota</taxon>
        <taxon>Bacilli</taxon>
        <taxon>Bacillales</taxon>
        <taxon>Caryophanaceae</taxon>
        <taxon>Viridibacillus</taxon>
    </lineage>
</organism>
<evidence type="ECO:0000313" key="2">
    <source>
        <dbReference type="EMBL" id="KOO47059.1"/>
    </source>
</evidence>
<accession>A0A0M0L7Q9</accession>
<dbReference type="Proteomes" id="UP000036867">
    <property type="component" value="Unassembled WGS sequence"/>
</dbReference>